<dbReference type="OrthoDB" id="10262814at2759"/>
<dbReference type="NCBIfam" id="TIGR00597">
    <property type="entry name" value="rad10"/>
    <property type="match status" value="1"/>
</dbReference>
<keyword evidence="3" id="KW-0227">DNA damage</keyword>
<evidence type="ECO:0000313" key="9">
    <source>
        <dbReference type="EMBL" id="RCK56182.1"/>
    </source>
</evidence>
<dbReference type="GO" id="GO:0070522">
    <property type="term" value="C:ERCC4-ERCC1 complex"/>
    <property type="evidence" value="ECO:0007669"/>
    <property type="project" value="TreeGrafter"/>
</dbReference>
<dbReference type="SUPFAM" id="SSF52980">
    <property type="entry name" value="Restriction endonuclease-like"/>
    <property type="match status" value="1"/>
</dbReference>
<keyword evidence="4" id="KW-0238">DNA-binding</keyword>
<feature type="compositionally biased region" description="Polar residues" evidence="7">
    <location>
        <begin position="34"/>
        <end position="43"/>
    </location>
</feature>
<proteinExistence type="inferred from homology"/>
<dbReference type="Proteomes" id="UP000253472">
    <property type="component" value="Unassembled WGS sequence"/>
</dbReference>
<comment type="subcellular location">
    <subcellularLocation>
        <location evidence="1">Nucleus</location>
    </subcellularLocation>
</comment>
<dbReference type="PANTHER" id="PTHR12749:SF0">
    <property type="entry name" value="DNA EXCISION REPAIR PROTEIN ERCC-1"/>
    <property type="match status" value="1"/>
</dbReference>
<dbReference type="GO" id="GO:0000110">
    <property type="term" value="C:nucleotide-excision repair factor 1 complex"/>
    <property type="evidence" value="ECO:0007669"/>
    <property type="project" value="TreeGrafter"/>
</dbReference>
<dbReference type="Gene3D" id="1.10.150.20">
    <property type="entry name" value="5' to 3' exonuclease, C-terminal subdomain"/>
    <property type="match status" value="1"/>
</dbReference>
<evidence type="ECO:0000256" key="7">
    <source>
        <dbReference type="SAM" id="MobiDB-lite"/>
    </source>
</evidence>
<dbReference type="EMBL" id="QLNQ01000029">
    <property type="protein sequence ID" value="RCK56182.1"/>
    <property type="molecule type" value="Genomic_DNA"/>
</dbReference>
<comment type="caution">
    <text evidence="9">The sequence shown here is derived from an EMBL/GenBank/DDBJ whole genome shotgun (WGS) entry which is preliminary data.</text>
</comment>
<evidence type="ECO:0000256" key="2">
    <source>
        <dbReference type="ARBA" id="ARBA00008283"/>
    </source>
</evidence>
<dbReference type="Pfam" id="PF03834">
    <property type="entry name" value="Rad10"/>
    <property type="match status" value="1"/>
</dbReference>
<dbReference type="Gene3D" id="3.40.50.10130">
    <property type="match status" value="1"/>
</dbReference>
<feature type="region of interest" description="Disordered" evidence="7">
    <location>
        <begin position="25"/>
        <end position="86"/>
    </location>
</feature>
<dbReference type="InterPro" id="IPR011335">
    <property type="entry name" value="Restrct_endonuc-II-like"/>
</dbReference>
<accession>A0A367XTN6</accession>
<protein>
    <submittedName>
        <fullName evidence="9">DNA excision repair protein ERCC-1</fullName>
    </submittedName>
</protein>
<gene>
    <name evidence="9" type="primary">Ercc1</name>
    <name evidence="9" type="ORF">Cantr_05431</name>
</gene>
<evidence type="ECO:0000256" key="3">
    <source>
        <dbReference type="ARBA" id="ARBA00022763"/>
    </source>
</evidence>
<dbReference type="GO" id="GO:0070914">
    <property type="term" value="P:UV-damage excision repair"/>
    <property type="evidence" value="ECO:0007669"/>
    <property type="project" value="TreeGrafter"/>
</dbReference>
<dbReference type="AlphaFoldDB" id="A0A367XTN6"/>
<dbReference type="InterPro" id="IPR004579">
    <property type="entry name" value="ERCC1/RAD10/SWI10"/>
</dbReference>
<evidence type="ECO:0000259" key="8">
    <source>
        <dbReference type="Pfam" id="PF03834"/>
    </source>
</evidence>
<dbReference type="PANTHER" id="PTHR12749">
    <property type="entry name" value="EXCISION REPAIR CROSS-COMPLEMENTING 1 ERCC1"/>
    <property type="match status" value="1"/>
</dbReference>
<sequence>MSSDNNKSNEVDQFSFKSIAAGVQRMRDEASGVAPTTTTSEVQQAPPEPSSSRVTEPQPQQPTPVQPAKEIVTKTNTYQRATLDPLTARPVRSFERLAVQRAGTPRSGGQGPSEILIGRSQEGNPVYKLLATKRVRCRVDPTILSDYYVSPTLQFLFLSLLYHGLHPEYIAERWKRLNKGSTIDRSRSTKVLRVLLVRVDINSPEDSLRNLLVFCMKVGLAMVLAWSAEDAVEYIMLAKQIDDNPTKSLKNIEGNKATDYNTCIVESLTSIQLIQKPDVDNLLANCKSLKQIVLQSCRGDNTSGQGLDNISRLGTKKLANLKEAFQQPFIANKDYDQ</sequence>
<keyword evidence="10" id="KW-1185">Reference proteome</keyword>
<evidence type="ECO:0000256" key="4">
    <source>
        <dbReference type="ARBA" id="ARBA00023125"/>
    </source>
</evidence>
<evidence type="ECO:0000313" key="10">
    <source>
        <dbReference type="Proteomes" id="UP000253472"/>
    </source>
</evidence>
<dbReference type="GO" id="GO:0006302">
    <property type="term" value="P:double-strand break repair"/>
    <property type="evidence" value="ECO:0007669"/>
    <property type="project" value="UniProtKB-ARBA"/>
</dbReference>
<dbReference type="GO" id="GO:0003684">
    <property type="term" value="F:damaged DNA binding"/>
    <property type="evidence" value="ECO:0007669"/>
    <property type="project" value="InterPro"/>
</dbReference>
<feature type="domain" description="ERCC1-like central" evidence="8">
    <location>
        <begin position="115"/>
        <end position="238"/>
    </location>
</feature>
<evidence type="ECO:0000256" key="5">
    <source>
        <dbReference type="ARBA" id="ARBA00023204"/>
    </source>
</evidence>
<keyword evidence="5" id="KW-0234">DNA repair</keyword>
<evidence type="ECO:0000256" key="6">
    <source>
        <dbReference type="ARBA" id="ARBA00023242"/>
    </source>
</evidence>
<dbReference type="STRING" id="5486.A0A367XTN6"/>
<evidence type="ECO:0000256" key="1">
    <source>
        <dbReference type="ARBA" id="ARBA00004123"/>
    </source>
</evidence>
<reference evidence="9 10" key="1">
    <citation type="submission" date="2018-06" db="EMBL/GenBank/DDBJ databases">
        <title>Whole genome sequencing of Candida tropicalis (genome annotated by CSBL at Korea University).</title>
        <authorList>
            <person name="Ahn J."/>
        </authorList>
    </citation>
    <scope>NUCLEOTIDE SEQUENCE [LARGE SCALE GENOMIC DNA]</scope>
    <source>
        <strain evidence="9 10">ATCC 20962</strain>
    </source>
</reference>
<dbReference type="GO" id="GO:0003697">
    <property type="term" value="F:single-stranded DNA binding"/>
    <property type="evidence" value="ECO:0007669"/>
    <property type="project" value="TreeGrafter"/>
</dbReference>
<dbReference type="InterPro" id="IPR047260">
    <property type="entry name" value="ERCC1-like_central_dom"/>
</dbReference>
<comment type="similarity">
    <text evidence="2">Belongs to the ERCC1/RAD10/SWI10 family.</text>
</comment>
<organism evidence="9 10">
    <name type="scientific">Candida viswanathii</name>
    <dbReference type="NCBI Taxonomy" id="5486"/>
    <lineage>
        <taxon>Eukaryota</taxon>
        <taxon>Fungi</taxon>
        <taxon>Dikarya</taxon>
        <taxon>Ascomycota</taxon>
        <taxon>Saccharomycotina</taxon>
        <taxon>Pichiomycetes</taxon>
        <taxon>Debaryomycetaceae</taxon>
        <taxon>Candida/Lodderomyces clade</taxon>
        <taxon>Candida</taxon>
    </lineage>
</organism>
<keyword evidence="6" id="KW-0539">Nucleus</keyword>
<name>A0A367XTN6_9ASCO</name>
<dbReference type="GO" id="GO:0006312">
    <property type="term" value="P:mitotic recombination"/>
    <property type="evidence" value="ECO:0007669"/>
    <property type="project" value="TreeGrafter"/>
</dbReference>